<name>A0AAE3XG92_9DEIO</name>
<proteinExistence type="predicted"/>
<reference evidence="2" key="1">
    <citation type="submission" date="2023-07" db="EMBL/GenBank/DDBJ databases">
        <title>Sorghum-associated microbial communities from plants grown in Nebraska, USA.</title>
        <authorList>
            <person name="Schachtman D."/>
        </authorList>
    </citation>
    <scope>NUCLEOTIDE SEQUENCE</scope>
    <source>
        <strain evidence="2">BE330</strain>
    </source>
</reference>
<sequence length="45" mass="4852">MSTELHLTVLRHGRSRADDENVHEGRHDSPLTPAGEAQAAALAAY</sequence>
<dbReference type="InterPro" id="IPR029033">
    <property type="entry name" value="His_PPase_superfam"/>
</dbReference>
<organism evidence="2 3">
    <name type="scientific">Deinococcus soli</name>
    <name type="common">ex Cha et al. 2016</name>
    <dbReference type="NCBI Taxonomy" id="1309411"/>
    <lineage>
        <taxon>Bacteria</taxon>
        <taxon>Thermotogati</taxon>
        <taxon>Deinococcota</taxon>
        <taxon>Deinococci</taxon>
        <taxon>Deinococcales</taxon>
        <taxon>Deinococcaceae</taxon>
        <taxon>Deinococcus</taxon>
    </lineage>
</organism>
<gene>
    <name evidence="2" type="ORF">J2Y00_002775</name>
</gene>
<evidence type="ECO:0000313" key="3">
    <source>
        <dbReference type="Proteomes" id="UP001185331"/>
    </source>
</evidence>
<dbReference type="EMBL" id="JAVDQK010000006">
    <property type="protein sequence ID" value="MDR6219178.1"/>
    <property type="molecule type" value="Genomic_DNA"/>
</dbReference>
<feature type="compositionally biased region" description="Low complexity" evidence="1">
    <location>
        <begin position="34"/>
        <end position="45"/>
    </location>
</feature>
<dbReference type="AlphaFoldDB" id="A0AAE3XG92"/>
<dbReference type="Pfam" id="PF00300">
    <property type="entry name" value="His_Phos_1"/>
    <property type="match status" value="1"/>
</dbReference>
<dbReference type="SUPFAM" id="SSF53254">
    <property type="entry name" value="Phosphoglycerate mutase-like"/>
    <property type="match status" value="1"/>
</dbReference>
<evidence type="ECO:0000313" key="2">
    <source>
        <dbReference type="EMBL" id="MDR6219178.1"/>
    </source>
</evidence>
<feature type="region of interest" description="Disordered" evidence="1">
    <location>
        <begin position="12"/>
        <end position="45"/>
    </location>
</feature>
<dbReference type="InterPro" id="IPR013078">
    <property type="entry name" value="His_Pase_superF_clade-1"/>
</dbReference>
<comment type="caution">
    <text evidence="2">The sequence shown here is derived from an EMBL/GenBank/DDBJ whole genome shotgun (WGS) entry which is preliminary data.</text>
</comment>
<dbReference type="Proteomes" id="UP001185331">
    <property type="component" value="Unassembled WGS sequence"/>
</dbReference>
<dbReference type="Gene3D" id="3.40.50.1240">
    <property type="entry name" value="Phosphoglycerate mutase-like"/>
    <property type="match status" value="1"/>
</dbReference>
<accession>A0AAE3XG92</accession>
<feature type="compositionally biased region" description="Basic and acidic residues" evidence="1">
    <location>
        <begin position="15"/>
        <end position="29"/>
    </location>
</feature>
<protein>
    <submittedName>
        <fullName evidence="2">Broad specificity phosphatase PhoE</fullName>
    </submittedName>
</protein>
<evidence type="ECO:0000256" key="1">
    <source>
        <dbReference type="SAM" id="MobiDB-lite"/>
    </source>
</evidence>